<evidence type="ECO:0008006" key="4">
    <source>
        <dbReference type="Google" id="ProtNLM"/>
    </source>
</evidence>
<gene>
    <name evidence="2" type="ORF">E4P82_15525</name>
</gene>
<keyword evidence="1" id="KW-0472">Membrane</keyword>
<organism evidence="2 3">
    <name type="scientific">Candidatus Competibacter phosphatis</name>
    <dbReference type="NCBI Taxonomy" id="221280"/>
    <lineage>
        <taxon>Bacteria</taxon>
        <taxon>Pseudomonadati</taxon>
        <taxon>Pseudomonadota</taxon>
        <taxon>Gammaproteobacteria</taxon>
        <taxon>Candidatus Competibacteraceae</taxon>
        <taxon>Candidatus Competibacter</taxon>
    </lineage>
</organism>
<sequence length="97" mass="10112">MEEPNLFLICLNAFVAVIGLLAALAGALRGLLELFPEQPSATAPPPRIDIRPATAIAPPPRAAAWQPWTDTAIAVAIATAVNAAAPGARVTHIEEIR</sequence>
<reference evidence="2 3" key="1">
    <citation type="submission" date="2019-03" db="EMBL/GenBank/DDBJ databases">
        <title>Metabolic reconstructions from genomes of highly enriched 'Candidatus Accumulibacter' and 'Candidatus Competibacter' bioreactor populations.</title>
        <authorList>
            <person name="Annavajhala M.K."/>
            <person name="Welles L."/>
            <person name="Abbas B."/>
            <person name="Sorokin D."/>
            <person name="Park H."/>
            <person name="Van Loosdrecht M."/>
            <person name="Chandran K."/>
        </authorList>
    </citation>
    <scope>NUCLEOTIDE SEQUENCE [LARGE SCALE GENOMIC DNA]</scope>
    <source>
        <strain evidence="2 3">SBR_G</strain>
    </source>
</reference>
<keyword evidence="1" id="KW-1133">Transmembrane helix</keyword>
<dbReference type="EMBL" id="SPMZ01000050">
    <property type="protein sequence ID" value="NMQ20479.1"/>
    <property type="molecule type" value="Genomic_DNA"/>
</dbReference>
<comment type="caution">
    <text evidence="2">The sequence shown here is derived from an EMBL/GenBank/DDBJ whole genome shotgun (WGS) entry which is preliminary data.</text>
</comment>
<proteinExistence type="predicted"/>
<evidence type="ECO:0000256" key="1">
    <source>
        <dbReference type="SAM" id="Phobius"/>
    </source>
</evidence>
<name>A0ABX1TPM8_9GAMM</name>
<dbReference type="RefSeq" id="WP_169249745.1">
    <property type="nucleotide sequence ID" value="NZ_SPMZ01000050.1"/>
</dbReference>
<feature type="transmembrane region" description="Helical" evidence="1">
    <location>
        <begin position="6"/>
        <end position="28"/>
    </location>
</feature>
<evidence type="ECO:0000313" key="2">
    <source>
        <dbReference type="EMBL" id="NMQ20479.1"/>
    </source>
</evidence>
<dbReference type="Proteomes" id="UP000760480">
    <property type="component" value="Unassembled WGS sequence"/>
</dbReference>
<keyword evidence="1" id="KW-0812">Transmembrane</keyword>
<accession>A0ABX1TPM8</accession>
<keyword evidence="3" id="KW-1185">Reference proteome</keyword>
<protein>
    <recommendedName>
        <fullName evidence="4">Oxaloacetate decarboxylase gamma chain</fullName>
    </recommendedName>
</protein>
<evidence type="ECO:0000313" key="3">
    <source>
        <dbReference type="Proteomes" id="UP000760480"/>
    </source>
</evidence>